<dbReference type="GO" id="GO:0004650">
    <property type="term" value="F:polygalacturonase activity"/>
    <property type="evidence" value="ECO:0007669"/>
    <property type="project" value="InterPro"/>
</dbReference>
<sequence length="1304" mass="140972">MASTSSLVVRFALFIHLFLAIVVASHSHNHHNHQKLANAVSHVSRNAENKTLSDVEKLVQEAIKAAAARNKARLESPHFNKDEFATPSGEPSLAPPLRIANGTSTLSAREASQQNVSSSAYTIPKEVVEAARIMAESTPQQPTGDHEAIAARIKQKYSHKLNDTNAPEHLGTPEGRLGAWALPDSVGNSSEILKRDSSYWMLSMPQLGSNPYAPSGYKVWRNVKDFGAKGDGKTDDTAAINAAISSGGRCGPNCGSSTIFPAVVYFPPGTYLISTPIIQYYNTQLLGDPTSIPTILGASSFVGLGMITSDVYIGDNEEWYINTNNFLRNIRNFIIDVRNTNPTASVCGVHWQVAQGTSIENVTFYMQFNSNTPGNTQQGIYMENGSGGFLADLTFVGGNFGAYMGNQQFTTSHLIFVQCNTALQIHWDWAWTMQDFVIESCATGLTIVGGAGGAHSTGQGVGSLVLVDTIIANTPNGIVTSLAAENSTSFLLQNVGFFNVQKAVQDNVRGTTMLAGGNQVLVDSWGFGQINNATGPSKFVNGANIPAMTRPTSLLGVTNQNMKPNLFTRRRPTYYDVPTSKVMNVKQLGAKGDGVTDDTAALNAILDGAANTSSIVYFPHGVYAITSTLHVPVGSRIIGQAWSQIMAIGSYFGDEAHPRVAVELGKRGDVGILEVQDMLFTVSATSGATAGAVIVEWNIRQSATGSAGMWDSHIRVGGAKGSGLQAEQCPKKTGKVNPNCKAASLLMHLTANSTAYLENVWLWTADHDMDKVTQDQIDVYAGRGLLIESKLAWLWGTAVEHCVFYQYQMSDAQNILMGMIQTESPYYQPVPQAPTPFKPGLFPNDPTFSNCTVASCYASWAVRIVDSSTIYMLGAGLYSWFSDYSKTCVDTNNCQQRGFEVVQSYDVWIYNLCTKAIVEMISPLLVPATMAADNKNGYLSSVLAWLQGAQKVSGGRHFPGFQIFREQEVDSMSIPYPQACRTALTQTIECDDYVEGYASLGYPGSFDNKTLADSVCDPICDKSLKSWFDNVQNYCAGFTDEDNIPLTLLGGRMWASLNATCLKDPNSPNISGYCVDTIDGYSRVAKIQDMPIAESAYSIYDKVYKAELDYINTKCGKSLHTDIPQSLFPPPLDTPCPAELAYVTKQGDNCDSIALQHSVSSAAIFMGNNLNIANCSSIPSNVTLCLPSSCASTYVVQQNDTCMSIERSHLHTLNTTSGDVRKYNPWVDQDCMNLWNASAIAYGHVICLSPQNGQHSLNASTVPQNDKQIGYAYTLPVAAPTNATIAKGTTDRCGGQLPLIFSTL</sequence>
<comment type="similarity">
    <text evidence="1">Belongs to the secreted LysM effector family.</text>
</comment>
<evidence type="ECO:0000256" key="1">
    <source>
        <dbReference type="ARBA" id="ARBA00044955"/>
    </source>
</evidence>
<evidence type="ECO:0000256" key="3">
    <source>
        <dbReference type="SAM" id="SignalP"/>
    </source>
</evidence>
<dbReference type="InterPro" id="IPR018392">
    <property type="entry name" value="LysM"/>
</dbReference>
<dbReference type="Gene3D" id="2.160.20.10">
    <property type="entry name" value="Single-stranded right-handed beta-helix, Pectin lyase-like"/>
    <property type="match status" value="2"/>
</dbReference>
<gene>
    <name evidence="5" type="ORF">TARUN_193</name>
</gene>
<dbReference type="InterPro" id="IPR011050">
    <property type="entry name" value="Pectin_lyase_fold/virulence"/>
</dbReference>
<keyword evidence="6" id="KW-1185">Reference proteome</keyword>
<dbReference type="SMART" id="SM00257">
    <property type="entry name" value="LysM"/>
    <property type="match status" value="2"/>
</dbReference>
<dbReference type="STRING" id="490622.A0A395P3X0"/>
<feature type="signal peptide" evidence="3">
    <location>
        <begin position="1"/>
        <end position="27"/>
    </location>
</feature>
<dbReference type="OrthoDB" id="4961250at2759"/>
<dbReference type="GO" id="GO:0016829">
    <property type="term" value="F:lyase activity"/>
    <property type="evidence" value="ECO:0007669"/>
    <property type="project" value="UniProtKB-KW"/>
</dbReference>
<dbReference type="PROSITE" id="PS51782">
    <property type="entry name" value="LYSM"/>
    <property type="match status" value="2"/>
</dbReference>
<proteinExistence type="inferred from homology"/>
<reference evidence="5 6" key="1">
    <citation type="journal article" date="2018" name="PLoS Pathog.">
        <title>Evolution of structural diversity of trichothecenes, a family of toxins produced by plant pathogenic and entomopathogenic fungi.</title>
        <authorList>
            <person name="Proctor R.H."/>
            <person name="McCormick S.P."/>
            <person name="Kim H.S."/>
            <person name="Cardoza R.E."/>
            <person name="Stanley A.M."/>
            <person name="Lindo L."/>
            <person name="Kelly A."/>
            <person name="Brown D.W."/>
            <person name="Lee T."/>
            <person name="Vaughan M.M."/>
            <person name="Alexander N.J."/>
            <person name="Busman M."/>
            <person name="Gutierrez S."/>
        </authorList>
    </citation>
    <scope>NUCLEOTIDE SEQUENCE [LARGE SCALE GENOMIC DNA]</scope>
    <source>
        <strain evidence="5 6">IBT 40837</strain>
    </source>
</reference>
<feature type="chain" id="PRO_5017312132" evidence="3">
    <location>
        <begin position="28"/>
        <end position="1304"/>
    </location>
</feature>
<evidence type="ECO:0000259" key="4">
    <source>
        <dbReference type="PROSITE" id="PS51782"/>
    </source>
</evidence>
<dbReference type="Proteomes" id="UP000266272">
    <property type="component" value="Unassembled WGS sequence"/>
</dbReference>
<protein>
    <submittedName>
        <fullName evidence="5">Pectin lyase fold virulence factor</fullName>
    </submittedName>
</protein>
<comment type="caution">
    <text evidence="5">The sequence shown here is derived from an EMBL/GenBank/DDBJ whole genome shotgun (WGS) entry which is preliminary data.</text>
</comment>
<keyword evidence="3" id="KW-0732">Signal</keyword>
<dbReference type="Pfam" id="PF12708">
    <property type="entry name" value="Pect-lyase_RHGA_epim"/>
    <property type="match status" value="2"/>
</dbReference>
<dbReference type="InterPro" id="IPR039279">
    <property type="entry name" value="QRT3-like"/>
</dbReference>
<dbReference type="InterPro" id="IPR036779">
    <property type="entry name" value="LysM_dom_sf"/>
</dbReference>
<accession>A0A395P3X0</accession>
<keyword evidence="5" id="KW-0456">Lyase</keyword>
<feature type="domain" description="LysM" evidence="4">
    <location>
        <begin position="1140"/>
        <end position="1186"/>
    </location>
</feature>
<feature type="domain" description="LysM" evidence="4">
    <location>
        <begin position="1192"/>
        <end position="1242"/>
    </location>
</feature>
<evidence type="ECO:0000313" key="6">
    <source>
        <dbReference type="Proteomes" id="UP000266272"/>
    </source>
</evidence>
<dbReference type="PANTHER" id="PTHR33928:SF2">
    <property type="entry name" value="PECTATE LYASE SUPERFAMILY PROTEIN DOMAIN-CONTAINING PROTEIN-RELATED"/>
    <property type="match status" value="1"/>
</dbReference>
<feature type="compositionally biased region" description="Basic and acidic residues" evidence="2">
    <location>
        <begin position="72"/>
        <end position="84"/>
    </location>
</feature>
<feature type="region of interest" description="Disordered" evidence="2">
    <location>
        <begin position="69"/>
        <end position="98"/>
    </location>
</feature>
<evidence type="ECO:0000256" key="2">
    <source>
        <dbReference type="SAM" id="MobiDB-lite"/>
    </source>
</evidence>
<dbReference type="PANTHER" id="PTHR33928">
    <property type="entry name" value="POLYGALACTURONASE QRT3"/>
    <property type="match status" value="1"/>
</dbReference>
<dbReference type="Gene3D" id="3.10.350.10">
    <property type="entry name" value="LysM domain"/>
    <property type="match status" value="1"/>
</dbReference>
<dbReference type="Pfam" id="PF01476">
    <property type="entry name" value="LysM"/>
    <property type="match status" value="1"/>
</dbReference>
<dbReference type="FunFam" id="2.160.20.10:FF:000049">
    <property type="entry name" value="Putative exo-beta-1,3-glucanase"/>
    <property type="match status" value="1"/>
</dbReference>
<organism evidence="5 6">
    <name type="scientific">Trichoderma arundinaceum</name>
    <dbReference type="NCBI Taxonomy" id="490622"/>
    <lineage>
        <taxon>Eukaryota</taxon>
        <taxon>Fungi</taxon>
        <taxon>Dikarya</taxon>
        <taxon>Ascomycota</taxon>
        <taxon>Pezizomycotina</taxon>
        <taxon>Sordariomycetes</taxon>
        <taxon>Hypocreomycetidae</taxon>
        <taxon>Hypocreales</taxon>
        <taxon>Hypocreaceae</taxon>
        <taxon>Trichoderma</taxon>
    </lineage>
</organism>
<dbReference type="CDD" id="cd23668">
    <property type="entry name" value="GH55_beta13glucanase-like"/>
    <property type="match status" value="1"/>
</dbReference>
<evidence type="ECO:0000313" key="5">
    <source>
        <dbReference type="EMBL" id="RFU82011.1"/>
    </source>
</evidence>
<dbReference type="CDD" id="cd00118">
    <property type="entry name" value="LysM"/>
    <property type="match status" value="2"/>
</dbReference>
<dbReference type="InterPro" id="IPR012334">
    <property type="entry name" value="Pectin_lyas_fold"/>
</dbReference>
<dbReference type="InterPro" id="IPR024535">
    <property type="entry name" value="RHGA/B-epi-like_pectate_lyase"/>
</dbReference>
<dbReference type="EMBL" id="PXOA01000012">
    <property type="protein sequence ID" value="RFU82011.1"/>
    <property type="molecule type" value="Genomic_DNA"/>
</dbReference>
<dbReference type="SUPFAM" id="SSF51126">
    <property type="entry name" value="Pectin lyase-like"/>
    <property type="match status" value="2"/>
</dbReference>
<name>A0A395P3X0_TRIAR</name>